<evidence type="ECO:0000313" key="2">
    <source>
        <dbReference type="EMBL" id="ORX38473.1"/>
    </source>
</evidence>
<dbReference type="STRING" id="4999.A0A1Y1UK96"/>
<proteinExistence type="predicted"/>
<comment type="caution">
    <text evidence="2">The sequence shown here is derived from an EMBL/GenBank/DDBJ whole genome shotgun (WGS) entry which is preliminary data.</text>
</comment>
<dbReference type="RefSeq" id="XP_021872395.1">
    <property type="nucleotide sequence ID" value="XM_022012577.1"/>
</dbReference>
<keyword evidence="3" id="KW-1185">Reference proteome</keyword>
<feature type="region of interest" description="Disordered" evidence="1">
    <location>
        <begin position="340"/>
        <end position="359"/>
    </location>
</feature>
<accession>A0A1Y1UK96</accession>
<protein>
    <submittedName>
        <fullName evidence="2">Uncharacterized protein</fullName>
    </submittedName>
</protein>
<dbReference type="EMBL" id="NBSH01000004">
    <property type="protein sequence ID" value="ORX38473.1"/>
    <property type="molecule type" value="Genomic_DNA"/>
</dbReference>
<evidence type="ECO:0000313" key="3">
    <source>
        <dbReference type="Proteomes" id="UP000193218"/>
    </source>
</evidence>
<gene>
    <name evidence="2" type="ORF">BD324DRAFT_359702</name>
</gene>
<organism evidence="2 3">
    <name type="scientific">Kockovaella imperatae</name>
    <dbReference type="NCBI Taxonomy" id="4999"/>
    <lineage>
        <taxon>Eukaryota</taxon>
        <taxon>Fungi</taxon>
        <taxon>Dikarya</taxon>
        <taxon>Basidiomycota</taxon>
        <taxon>Agaricomycotina</taxon>
        <taxon>Tremellomycetes</taxon>
        <taxon>Tremellales</taxon>
        <taxon>Cuniculitremaceae</taxon>
        <taxon>Kockovaella</taxon>
    </lineage>
</organism>
<name>A0A1Y1UK96_9TREE</name>
<dbReference type="GeneID" id="33554385"/>
<dbReference type="Proteomes" id="UP000193218">
    <property type="component" value="Unassembled WGS sequence"/>
</dbReference>
<reference evidence="2 3" key="1">
    <citation type="submission" date="2017-03" db="EMBL/GenBank/DDBJ databases">
        <title>Widespread Adenine N6-methylation of Active Genes in Fungi.</title>
        <authorList>
            <consortium name="DOE Joint Genome Institute"/>
            <person name="Mondo S.J."/>
            <person name="Dannebaum R.O."/>
            <person name="Kuo R.C."/>
            <person name="Louie K.B."/>
            <person name="Bewick A.J."/>
            <person name="Labutti K."/>
            <person name="Haridas S."/>
            <person name="Kuo A."/>
            <person name="Salamov A."/>
            <person name="Ahrendt S.R."/>
            <person name="Lau R."/>
            <person name="Bowen B.P."/>
            <person name="Lipzen A."/>
            <person name="Sullivan W."/>
            <person name="Andreopoulos W.B."/>
            <person name="Clum A."/>
            <person name="Lindquist E."/>
            <person name="Daum C."/>
            <person name="Northen T.R."/>
            <person name="Ramamoorthy G."/>
            <person name="Schmitz R.J."/>
            <person name="Gryganskyi A."/>
            <person name="Culley D."/>
            <person name="Magnuson J."/>
            <person name="James T.Y."/>
            <person name="O'Malley M.A."/>
            <person name="Stajich J.E."/>
            <person name="Spatafora J.W."/>
            <person name="Visel A."/>
            <person name="Grigoriev I.V."/>
        </authorList>
    </citation>
    <scope>NUCLEOTIDE SEQUENCE [LARGE SCALE GENOMIC DNA]</scope>
    <source>
        <strain evidence="2 3">NRRL Y-17943</strain>
    </source>
</reference>
<sequence length="495" mass="55116">MPGDIDLAEASQTANGGESEYRRLCHLLIETCGRHQTGAASNENRDRDVRLALTVIEQHATSHAQSSSGSVESVIKWTIPRLVHAAINLTRSGTSQHLAHEIVSCIGTVIDTSCYHGPDTEQTPDNSQLRVLWILIHIFRFVDDVIEGRAKLLFGYKLPSQPLTCIFLLQMVVQHRRPFSERLRKLAFKSISVLGEQIKNDIQAQSSYMSMISSAGLNDVGDIDPWIMPLIWPTSNNELWISNQELLIRSLDTARPDVRFTLWSALSGRLLDPQQADKTEWFAIIQLTTSIEGFLEPLEIREYLGSTRIQVWQDKLRLSDLPDSTRAILNHNLSALVTGERHVGSGKRKRPSSGDGSESQWLLDELPELIEDGERSIQSGPIEAVNKLAKKTSDTGVLARICALLPRMIANHKASRQDARPAYSSHLELWTILAARLSDFSPGWRLLCLLIEDAEPGEVVSWLLGSKSTQDSILTASVQGNCRAIRAEASRGTHF</sequence>
<dbReference type="InParanoid" id="A0A1Y1UK96"/>
<evidence type="ECO:0000256" key="1">
    <source>
        <dbReference type="SAM" id="MobiDB-lite"/>
    </source>
</evidence>
<dbReference type="AlphaFoldDB" id="A0A1Y1UK96"/>